<sequence>MSQKFHKILKKPIGLKKNTTSYLKDILSLPKIPIIRYF</sequence>
<gene>
    <name evidence="1" type="ORF">LEP1GSC059_4359</name>
</gene>
<comment type="caution">
    <text evidence="1">The sequence shown here is derived from an EMBL/GenBank/DDBJ whole genome shotgun (WGS) entry which is preliminary data.</text>
</comment>
<dbReference type="AlphaFoldDB" id="T0GXW6"/>
<dbReference type="Proteomes" id="UP000015442">
    <property type="component" value="Unassembled WGS sequence"/>
</dbReference>
<reference evidence="1 2" key="1">
    <citation type="submission" date="2013-05" db="EMBL/GenBank/DDBJ databases">
        <authorList>
            <person name="Harkins D.M."/>
            <person name="Durkin A.S."/>
            <person name="Brinkac L.M."/>
            <person name="Haft D.H."/>
            <person name="Selengut J.D."/>
            <person name="Sanka R."/>
            <person name="DePew J."/>
            <person name="Purushe J."/>
            <person name="Hartskeerl R.A."/>
            <person name="Ahmed A."/>
            <person name="van der Linden H."/>
            <person name="Goris M.G.A."/>
            <person name="Vinetz J.M."/>
            <person name="Sutton G.G."/>
            <person name="Nierman W.C."/>
            <person name="Fouts D.E."/>
        </authorList>
    </citation>
    <scope>NUCLEOTIDE SEQUENCE [LARGE SCALE GENOMIC DNA]</scope>
    <source>
        <strain evidence="1 2">CZ214</strain>
    </source>
</reference>
<name>T0GXW6_9LEPT</name>
<evidence type="ECO:0000313" key="1">
    <source>
        <dbReference type="EMBL" id="EQA72151.1"/>
    </source>
</evidence>
<protein>
    <submittedName>
        <fullName evidence="1">Uncharacterized protein</fullName>
    </submittedName>
</protein>
<proteinExistence type="predicted"/>
<accession>T0GXW6</accession>
<organism evidence="1 2">
    <name type="scientific">Leptospira noguchii serovar Panama str. CZ214</name>
    <dbReference type="NCBI Taxonomy" id="1001595"/>
    <lineage>
        <taxon>Bacteria</taxon>
        <taxon>Pseudomonadati</taxon>
        <taxon>Spirochaetota</taxon>
        <taxon>Spirochaetia</taxon>
        <taxon>Leptospirales</taxon>
        <taxon>Leptospiraceae</taxon>
        <taxon>Leptospira</taxon>
    </lineage>
</organism>
<dbReference type="EMBL" id="AKWY02000019">
    <property type="protein sequence ID" value="EQA72151.1"/>
    <property type="molecule type" value="Genomic_DNA"/>
</dbReference>
<evidence type="ECO:0000313" key="2">
    <source>
        <dbReference type="Proteomes" id="UP000015442"/>
    </source>
</evidence>